<evidence type="ECO:0000313" key="1">
    <source>
        <dbReference type="EMBL" id="AGM11487.1"/>
    </source>
</evidence>
<dbReference type="Proteomes" id="UP000202786">
    <property type="component" value="Segment"/>
</dbReference>
<organism evidence="1 2">
    <name type="scientific">Halogranum tailed virus 1</name>
    <dbReference type="NCBI Taxonomy" id="1273749"/>
    <lineage>
        <taxon>Viruses</taxon>
        <taxon>Duplodnaviria</taxon>
        <taxon>Heunggongvirae</taxon>
        <taxon>Uroviricota</taxon>
        <taxon>Caudoviricetes</taxon>
        <taxon>Thumleimavirales</taxon>
        <taxon>Halomagnusviridae</taxon>
        <taxon>Hagravirus</taxon>
        <taxon>Hagravirus capitaneum</taxon>
        <taxon>Hagravirus HGTV1</taxon>
    </lineage>
</organism>
<dbReference type="GeneID" id="16194005"/>
<protein>
    <submittedName>
        <fullName evidence="1">Uncharacterized protein</fullName>
    </submittedName>
</protein>
<name>R4TLC9_9CAUD</name>
<gene>
    <name evidence="1" type="primary">190</name>
    <name evidence="1" type="ORF">HGTV1_190</name>
</gene>
<sequence>MVQIDGFRYNLAQKKVTLIFDTSRGYHYLSCTRGKVREMREEQPLHYFPKREQEEMRGMVRVAYAMLYDREDLR</sequence>
<dbReference type="EMBL" id="KC292026">
    <property type="protein sequence ID" value="AGM11487.1"/>
    <property type="molecule type" value="Genomic_DNA"/>
</dbReference>
<accession>R4TLC9</accession>
<dbReference type="KEGG" id="vg:16194005"/>
<proteinExistence type="predicted"/>
<reference evidence="1 2" key="1">
    <citation type="submission" date="2012-12" db="EMBL/GenBank/DDBJ databases">
        <authorList>
            <person name="Sencilo A."/>
            <person name="Jacobs-Sera D."/>
            <person name="Russell D.A."/>
            <person name="Ko C."/>
            <person name="Atanasova N."/>
            <person name="Osterlund E."/>
            <person name="Oksanen H.M."/>
            <person name="Bamford D.H."/>
            <person name="Hatfull G.F."/>
            <person name="Roine E."/>
            <person name="Hendrix R.W."/>
        </authorList>
    </citation>
    <scope>NUCLEOTIDE SEQUENCE [LARGE SCALE GENOMIC DNA]</scope>
</reference>
<evidence type="ECO:0000313" key="2">
    <source>
        <dbReference type="Proteomes" id="UP000202786"/>
    </source>
</evidence>
<keyword evidence="2" id="KW-1185">Reference proteome</keyword>
<dbReference type="RefSeq" id="YP_008059365.1">
    <property type="nucleotide sequence ID" value="NC_021328.1"/>
</dbReference>